<dbReference type="InterPro" id="IPR029510">
    <property type="entry name" value="Ald_DH_CS_GLU"/>
</dbReference>
<reference evidence="7" key="1">
    <citation type="submission" date="2022-08" db="EMBL/GenBank/DDBJ databases">
        <authorList>
            <person name="Vandamme P."/>
            <person name="Hettiarachchi A."/>
            <person name="Peeters C."/>
            <person name="Cnockaert M."/>
            <person name="Carlier A."/>
        </authorList>
    </citation>
    <scope>NUCLEOTIDE SEQUENCE</scope>
    <source>
        <strain evidence="7">LMG 31809</strain>
    </source>
</reference>
<keyword evidence="8" id="KW-1185">Reference proteome</keyword>
<dbReference type="PANTHER" id="PTHR43720">
    <property type="entry name" value="2-AMINOMUCONIC SEMIALDEHYDE DEHYDROGENASE"/>
    <property type="match status" value="1"/>
</dbReference>
<evidence type="ECO:0000313" key="8">
    <source>
        <dbReference type="Proteomes" id="UP001141619"/>
    </source>
</evidence>
<name>A0A9X3TW68_9PROT</name>
<evidence type="ECO:0000256" key="1">
    <source>
        <dbReference type="ARBA" id="ARBA00009986"/>
    </source>
</evidence>
<dbReference type="InterPro" id="IPR016161">
    <property type="entry name" value="Ald_DH/histidinol_DH"/>
</dbReference>
<feature type="active site" evidence="4">
    <location>
        <position position="250"/>
    </location>
</feature>
<gene>
    <name evidence="7" type="ORF">NYP16_02780</name>
</gene>
<evidence type="ECO:0000313" key="7">
    <source>
        <dbReference type="EMBL" id="MDA5192883.1"/>
    </source>
</evidence>
<dbReference type="Gene3D" id="3.40.605.10">
    <property type="entry name" value="Aldehyde Dehydrogenase, Chain A, domain 1"/>
    <property type="match status" value="1"/>
</dbReference>
<dbReference type="InterPro" id="IPR015590">
    <property type="entry name" value="Aldehyde_DH_dom"/>
</dbReference>
<keyword evidence="3" id="KW-0520">NAD</keyword>
<evidence type="ECO:0000256" key="4">
    <source>
        <dbReference type="PROSITE-ProRule" id="PRU10007"/>
    </source>
</evidence>
<dbReference type="InterPro" id="IPR016160">
    <property type="entry name" value="Ald_DH_CS_CYS"/>
</dbReference>
<dbReference type="EMBL" id="JANWOI010000001">
    <property type="protein sequence ID" value="MDA5192883.1"/>
    <property type="molecule type" value="Genomic_DNA"/>
</dbReference>
<dbReference type="RefSeq" id="WP_274942584.1">
    <property type="nucleotide sequence ID" value="NZ_JANWOI010000001.1"/>
</dbReference>
<evidence type="ECO:0000256" key="5">
    <source>
        <dbReference type="RuleBase" id="RU003345"/>
    </source>
</evidence>
<evidence type="ECO:0000256" key="2">
    <source>
        <dbReference type="ARBA" id="ARBA00023002"/>
    </source>
</evidence>
<dbReference type="AlphaFoldDB" id="A0A9X3TW68"/>
<sequence length="491" mass="52138">MIQAASAIINGKMVEGSGEQIAIINPATEETIASFAEADAALVDRAVVAAQDAFKDGRWRKQTVEQRQMALRRAADAIDAAADELAAIETANTGLPLTQTRGRHAGRAAYNFRYFADYIGQASGELYDQAPDHLTFVRRQPVGVAALIAPWNAPIALGSMKLAAAIAFGNSCVIKPSEQAPLGVQRVIEIVNASGIPDGVINLVNGRGVNTGNPLVRHPGTNVVSFTGGTGTGRAIMSAAGDTLKPVTLELGGKSANIIFDSADFERALDGALLGIFTNNGQQCLAGSRILVQKSIADRFIEAFIARTRAITIGSPLDPANQLGPVSAAIHRDRVLSYVDIATSGGGKLLTGGRRAPGFDKGYYVEPTVVLAADSNARVCQEEIFGPFATILTFDTPEEAFAIANNTNFGLVSYVWTEDLNLALQAQEDLASGVVWINTPMMRELRAPFSGWRDSGVGSQSGRDCEAFYTHQKTVTMARHPLTLTKLGLPR</sequence>
<dbReference type="Proteomes" id="UP001141619">
    <property type="component" value="Unassembled WGS sequence"/>
</dbReference>
<proteinExistence type="inferred from homology"/>
<dbReference type="Pfam" id="PF00171">
    <property type="entry name" value="Aldedh"/>
    <property type="match status" value="1"/>
</dbReference>
<dbReference type="PROSITE" id="PS00070">
    <property type="entry name" value="ALDEHYDE_DEHYDR_CYS"/>
    <property type="match status" value="1"/>
</dbReference>
<comment type="similarity">
    <text evidence="1 5">Belongs to the aldehyde dehydrogenase family.</text>
</comment>
<organism evidence="7 8">
    <name type="scientific">Govanella unica</name>
    <dbReference type="NCBI Taxonomy" id="2975056"/>
    <lineage>
        <taxon>Bacteria</taxon>
        <taxon>Pseudomonadati</taxon>
        <taxon>Pseudomonadota</taxon>
        <taxon>Alphaproteobacteria</taxon>
        <taxon>Emcibacterales</taxon>
        <taxon>Govanellaceae</taxon>
        <taxon>Govanella</taxon>
    </lineage>
</organism>
<comment type="caution">
    <text evidence="7">The sequence shown here is derived from an EMBL/GenBank/DDBJ whole genome shotgun (WGS) entry which is preliminary data.</text>
</comment>
<accession>A0A9X3TW68</accession>
<dbReference type="FunFam" id="3.40.605.10:FF:000007">
    <property type="entry name" value="NAD/NADP-dependent betaine aldehyde dehydrogenase"/>
    <property type="match status" value="1"/>
</dbReference>
<dbReference type="Gene3D" id="3.40.309.10">
    <property type="entry name" value="Aldehyde Dehydrogenase, Chain A, domain 2"/>
    <property type="match status" value="1"/>
</dbReference>
<dbReference type="GO" id="GO:0016620">
    <property type="term" value="F:oxidoreductase activity, acting on the aldehyde or oxo group of donors, NAD or NADP as acceptor"/>
    <property type="evidence" value="ECO:0007669"/>
    <property type="project" value="InterPro"/>
</dbReference>
<keyword evidence="2 5" id="KW-0560">Oxidoreductase</keyword>
<dbReference type="CDD" id="cd07093">
    <property type="entry name" value="ALDH_F8_HMSADH"/>
    <property type="match status" value="1"/>
</dbReference>
<feature type="domain" description="Aldehyde dehydrogenase" evidence="6">
    <location>
        <begin position="14"/>
        <end position="475"/>
    </location>
</feature>
<dbReference type="SUPFAM" id="SSF53720">
    <property type="entry name" value="ALDH-like"/>
    <property type="match status" value="1"/>
</dbReference>
<reference evidence="7" key="2">
    <citation type="journal article" date="2023" name="Syst. Appl. Microbiol.">
        <title>Govania unica gen. nov., sp. nov., a rare biosphere bacterium that represents a novel family in the class Alphaproteobacteria.</title>
        <authorList>
            <person name="Vandamme P."/>
            <person name="Peeters C."/>
            <person name="Hettiarachchi A."/>
            <person name="Cnockaert M."/>
            <person name="Carlier A."/>
        </authorList>
    </citation>
    <scope>NUCLEOTIDE SEQUENCE</scope>
    <source>
        <strain evidence="7">LMG 31809</strain>
    </source>
</reference>
<dbReference type="FunFam" id="3.40.309.10:FF:000012">
    <property type="entry name" value="Betaine aldehyde dehydrogenase"/>
    <property type="match status" value="1"/>
</dbReference>
<dbReference type="InterPro" id="IPR016162">
    <property type="entry name" value="Ald_DH_N"/>
</dbReference>
<protein>
    <submittedName>
        <fullName evidence="7">Aldehyde dehydrogenase</fullName>
    </submittedName>
</protein>
<evidence type="ECO:0000256" key="3">
    <source>
        <dbReference type="ARBA" id="ARBA00023027"/>
    </source>
</evidence>
<dbReference type="PANTHER" id="PTHR43720:SF2">
    <property type="entry name" value="2-AMINOMUCONIC SEMIALDEHYDE DEHYDROGENASE"/>
    <property type="match status" value="1"/>
</dbReference>
<dbReference type="PROSITE" id="PS00687">
    <property type="entry name" value="ALDEHYDE_DEHYDR_GLU"/>
    <property type="match status" value="1"/>
</dbReference>
<evidence type="ECO:0000259" key="6">
    <source>
        <dbReference type="Pfam" id="PF00171"/>
    </source>
</evidence>
<dbReference type="InterPro" id="IPR016163">
    <property type="entry name" value="Ald_DH_C"/>
</dbReference>